<reference evidence="8 9" key="1">
    <citation type="journal article" date="2020" name="Cell">
        <title>Large-Scale Comparative Analyses of Tick Genomes Elucidate Their Genetic Diversity and Vector Capacities.</title>
        <authorList>
            <consortium name="Tick Genome and Microbiome Consortium (TIGMIC)"/>
            <person name="Jia N."/>
            <person name="Wang J."/>
            <person name="Shi W."/>
            <person name="Du L."/>
            <person name="Sun Y."/>
            <person name="Zhan W."/>
            <person name="Jiang J.F."/>
            <person name="Wang Q."/>
            <person name="Zhang B."/>
            <person name="Ji P."/>
            <person name="Bell-Sakyi L."/>
            <person name="Cui X.M."/>
            <person name="Yuan T.T."/>
            <person name="Jiang B.G."/>
            <person name="Yang W.F."/>
            <person name="Lam T.T."/>
            <person name="Chang Q.C."/>
            <person name="Ding S.J."/>
            <person name="Wang X.J."/>
            <person name="Zhu J.G."/>
            <person name="Ruan X.D."/>
            <person name="Zhao L."/>
            <person name="Wei J.T."/>
            <person name="Ye R.Z."/>
            <person name="Que T.C."/>
            <person name="Du C.H."/>
            <person name="Zhou Y.H."/>
            <person name="Cheng J.X."/>
            <person name="Dai P.F."/>
            <person name="Guo W.B."/>
            <person name="Han X.H."/>
            <person name="Huang E.J."/>
            <person name="Li L.F."/>
            <person name="Wei W."/>
            <person name="Gao Y.C."/>
            <person name="Liu J.Z."/>
            <person name="Shao H.Z."/>
            <person name="Wang X."/>
            <person name="Wang C.C."/>
            <person name="Yang T.C."/>
            <person name="Huo Q.B."/>
            <person name="Li W."/>
            <person name="Chen H.Y."/>
            <person name="Chen S.E."/>
            <person name="Zhou L.G."/>
            <person name="Ni X.B."/>
            <person name="Tian J.H."/>
            <person name="Sheng Y."/>
            <person name="Liu T."/>
            <person name="Pan Y.S."/>
            <person name="Xia L.Y."/>
            <person name="Li J."/>
            <person name="Zhao F."/>
            <person name="Cao W.C."/>
        </authorList>
    </citation>
    <scope>NUCLEOTIDE SEQUENCE [LARGE SCALE GENOMIC DNA]</scope>
    <source>
        <strain evidence="8">HaeL-2018</strain>
    </source>
</reference>
<comment type="caution">
    <text evidence="8">The sequence shown here is derived from an EMBL/GenBank/DDBJ whole genome shotgun (WGS) entry which is preliminary data.</text>
</comment>
<feature type="compositionally biased region" description="Low complexity" evidence="6">
    <location>
        <begin position="483"/>
        <end position="493"/>
    </location>
</feature>
<dbReference type="Gene3D" id="3.30.160.60">
    <property type="entry name" value="Classic Zinc Finger"/>
    <property type="match status" value="1"/>
</dbReference>
<dbReference type="EMBL" id="JABSTR010000004">
    <property type="protein sequence ID" value="KAH9368718.1"/>
    <property type="molecule type" value="Genomic_DNA"/>
</dbReference>
<sequence length="533" mass="58650">MSQTWMFPREPRTQTTTALDLRSWFKRMPLIIFSHSGDARDPGADRVPVPHVPGQLPEPGRPGHARVPQREARPALLTCVFCTFATNEGDLFRSHLKLLHFKPSLRCGHCNHTFPSEEVMLTTFLTAQMTPVLATSNNGTLCIVNAPTYVVPALEDCHTRNTCSLCSETFPRLSQLAAHGLKHPEFPDIHIQGNCLLPGRGSQEPLGALMCSQCCVVFTHPVALAAHSCNSKESSDGGGDGVVPPPSLAGGTTFLVPQGSPGGDLGAPQLPLVLPGGTPQQQSPVRLYCCPYCPYTSYLLASLIRHKEVHFTHRCINCDVRFPTQLALLQHRQKMHADAVAGTASLPVILPAQGVNNSNGPYKRGRPRKNQEQIEVTKVGRVWHCKTCGVTLRRGSDEAASHKCNMFQCTRCGNTFVSKEERTLHSTYLCANRPFKSISEEDIPLAVLKRHRERNSISNDEHKSEQEAGPEQPQPERQPEPQPAAGEPVAAPPRRGRPPKNRLLLALPATPQTSQAEPKNETRKRGRPRGRRK</sequence>
<dbReference type="VEuPathDB" id="VectorBase:HLOH_053647"/>
<dbReference type="AlphaFoldDB" id="A0A9J6FR55"/>
<feature type="region of interest" description="Disordered" evidence="6">
    <location>
        <begin position="454"/>
        <end position="533"/>
    </location>
</feature>
<organism evidence="8 9">
    <name type="scientific">Haemaphysalis longicornis</name>
    <name type="common">Bush tick</name>
    <dbReference type="NCBI Taxonomy" id="44386"/>
    <lineage>
        <taxon>Eukaryota</taxon>
        <taxon>Metazoa</taxon>
        <taxon>Ecdysozoa</taxon>
        <taxon>Arthropoda</taxon>
        <taxon>Chelicerata</taxon>
        <taxon>Arachnida</taxon>
        <taxon>Acari</taxon>
        <taxon>Parasitiformes</taxon>
        <taxon>Ixodida</taxon>
        <taxon>Ixodoidea</taxon>
        <taxon>Ixodidae</taxon>
        <taxon>Haemaphysalinae</taxon>
        <taxon>Haemaphysalis</taxon>
    </lineage>
</organism>
<evidence type="ECO:0000256" key="3">
    <source>
        <dbReference type="ARBA" id="ARBA00022771"/>
    </source>
</evidence>
<evidence type="ECO:0000256" key="4">
    <source>
        <dbReference type="ARBA" id="ARBA00022833"/>
    </source>
</evidence>
<dbReference type="PROSITE" id="PS50157">
    <property type="entry name" value="ZINC_FINGER_C2H2_2"/>
    <property type="match status" value="1"/>
</dbReference>
<evidence type="ECO:0000256" key="1">
    <source>
        <dbReference type="ARBA" id="ARBA00022723"/>
    </source>
</evidence>
<evidence type="ECO:0000259" key="7">
    <source>
        <dbReference type="PROSITE" id="PS50157"/>
    </source>
</evidence>
<keyword evidence="4" id="KW-0862">Zinc</keyword>
<dbReference type="PANTHER" id="PTHR24379">
    <property type="entry name" value="KRAB AND ZINC FINGER DOMAIN-CONTAINING"/>
    <property type="match status" value="1"/>
</dbReference>
<evidence type="ECO:0000313" key="9">
    <source>
        <dbReference type="Proteomes" id="UP000821853"/>
    </source>
</evidence>
<keyword evidence="9" id="KW-1185">Reference proteome</keyword>
<dbReference type="GO" id="GO:0008270">
    <property type="term" value="F:zinc ion binding"/>
    <property type="evidence" value="ECO:0007669"/>
    <property type="project" value="UniProtKB-KW"/>
</dbReference>
<dbReference type="Proteomes" id="UP000821853">
    <property type="component" value="Chromosome 2"/>
</dbReference>
<dbReference type="PROSITE" id="PS00028">
    <property type="entry name" value="ZINC_FINGER_C2H2_1"/>
    <property type="match status" value="2"/>
</dbReference>
<dbReference type="InterPro" id="IPR013087">
    <property type="entry name" value="Znf_C2H2_type"/>
</dbReference>
<evidence type="ECO:0000256" key="2">
    <source>
        <dbReference type="ARBA" id="ARBA00022737"/>
    </source>
</evidence>
<feature type="compositionally biased region" description="Basic residues" evidence="6">
    <location>
        <begin position="524"/>
        <end position="533"/>
    </location>
</feature>
<evidence type="ECO:0000256" key="6">
    <source>
        <dbReference type="SAM" id="MobiDB-lite"/>
    </source>
</evidence>
<feature type="domain" description="C2H2-type" evidence="7">
    <location>
        <begin position="407"/>
        <end position="434"/>
    </location>
</feature>
<keyword evidence="3 5" id="KW-0863">Zinc-finger</keyword>
<dbReference type="PANTHER" id="PTHR24379:SF121">
    <property type="entry name" value="C2H2-TYPE DOMAIN-CONTAINING PROTEIN"/>
    <property type="match status" value="1"/>
</dbReference>
<proteinExistence type="predicted"/>
<evidence type="ECO:0000313" key="8">
    <source>
        <dbReference type="EMBL" id="KAH9368718.1"/>
    </source>
</evidence>
<name>A0A9J6FR55_HAELO</name>
<accession>A0A9J6FR55</accession>
<keyword evidence="1" id="KW-0479">Metal-binding</keyword>
<dbReference type="SMART" id="SM00355">
    <property type="entry name" value="ZnF_C2H2"/>
    <property type="match status" value="5"/>
</dbReference>
<dbReference type="OMA" id="RHKEVHF"/>
<keyword evidence="2" id="KW-0677">Repeat</keyword>
<gene>
    <name evidence="8" type="ORF">HPB48_004737</name>
</gene>
<protein>
    <recommendedName>
        <fullName evidence="7">C2H2-type domain-containing protein</fullName>
    </recommendedName>
</protein>
<dbReference type="OrthoDB" id="6480017at2759"/>
<evidence type="ECO:0000256" key="5">
    <source>
        <dbReference type="PROSITE-ProRule" id="PRU00042"/>
    </source>
</evidence>